<dbReference type="GO" id="GO:0005634">
    <property type="term" value="C:nucleus"/>
    <property type="evidence" value="ECO:0007669"/>
    <property type="project" value="UniProtKB-SubCell"/>
</dbReference>
<dbReference type="SMART" id="SM00066">
    <property type="entry name" value="GAL4"/>
    <property type="match status" value="1"/>
</dbReference>
<feature type="region of interest" description="Disordered" evidence="6">
    <location>
        <begin position="723"/>
        <end position="753"/>
    </location>
</feature>
<dbReference type="SMART" id="SM00906">
    <property type="entry name" value="Fungal_trans"/>
    <property type="match status" value="1"/>
</dbReference>
<accession>G3JPB4</accession>
<dbReference type="Pfam" id="PF04082">
    <property type="entry name" value="Fungal_trans"/>
    <property type="match status" value="1"/>
</dbReference>
<name>G3JPB4_CORMM</name>
<keyword evidence="9" id="KW-1185">Reference proteome</keyword>
<dbReference type="InterPro" id="IPR007219">
    <property type="entry name" value="XnlR_reg_dom"/>
</dbReference>
<dbReference type="PANTHER" id="PTHR47338:SF23">
    <property type="entry name" value="ZN(II)2CYS6 TRANSCRIPTION FACTOR (EUROFUNG)"/>
    <property type="match status" value="1"/>
</dbReference>
<dbReference type="HOGENOM" id="CLU_009941_1_0_1"/>
<evidence type="ECO:0000313" key="9">
    <source>
        <dbReference type="Proteomes" id="UP000001610"/>
    </source>
</evidence>
<dbReference type="OrthoDB" id="4456959at2759"/>
<dbReference type="CDD" id="cd12148">
    <property type="entry name" value="fungal_TF_MHR"/>
    <property type="match status" value="1"/>
</dbReference>
<sequence length="786" mass="87700">MSLSTDRDHQGDVDWEELPQNQSLLGVGVVSDETPACQLCRKKKAKCSRQQPCSQCVKSGVDCVYEDKRAKGGVKIGVIERLSQRIDTIEHMFLGQSILMQQLMKGQNTVKPDSFVQSFASTDFAASTERVKQALSDVAAFTKETDNVGASESADIASTSRKRVKKDEPNVVDLPQKRVCVAMSTGYITPQLAPVDTILEVYFKMIHPWMPVIHTATFLRRAREPDRSPGVTLILQAITALALPYSVSAETVHAQDLHTHVSQLRQDVVVSAIESSSKEAIQALILVAFDTIKRGLSCSPWSLVSIICRKIEGLQLNAEEKRDEHHVAAFFSQPTKPLDPPTMWTEVEERRRVFWGAFLLDRFCSIATGSNPNISSRSIQRRLPCDGYLWEGDHCVETSFFKIHDQTQEDMEANADTEEQPFPLVYNESEGPSVIGGLAYTIEATESLFLVNKFHERQPLQPDSASQLSSWLHKFRQLDSRLLQWELCLTHRWREVRVVDGYIDPNLTMAHMTHNAAIVTLHSRLATPPRQARVWLSSLVSGASKEACVMASIKIDRIARRFLDASTGIPPHQFALCIYIAAKTLIRTLHLSDMKPRLADLLCDEEWNTTRLSETVTSLLALLLEVSNRISGTSEKGQSPTTEDPAIRLRTELIAQRESANDNGTKNAALSAVPGLEMTAPTEQPLMNMVDFSAMLHSFSTSPSSGGSVFGMNFFDHESPVDFDRGLLTGQQPSLQNPNNEDSQLENGARESEVSFDFMAELRKLESRAREQGRKLRGQPEQSHVK</sequence>
<dbReference type="GO" id="GO:0003677">
    <property type="term" value="F:DNA binding"/>
    <property type="evidence" value="ECO:0007669"/>
    <property type="project" value="InterPro"/>
</dbReference>
<dbReference type="CDD" id="cd00067">
    <property type="entry name" value="GAL4"/>
    <property type="match status" value="1"/>
</dbReference>
<dbReference type="RefSeq" id="XP_006673179.1">
    <property type="nucleotide sequence ID" value="XM_006673116.1"/>
</dbReference>
<dbReference type="GO" id="GO:0000981">
    <property type="term" value="F:DNA-binding transcription factor activity, RNA polymerase II-specific"/>
    <property type="evidence" value="ECO:0007669"/>
    <property type="project" value="InterPro"/>
</dbReference>
<dbReference type="VEuPathDB" id="FungiDB:CCM_07976"/>
<dbReference type="GO" id="GO:0006351">
    <property type="term" value="P:DNA-templated transcription"/>
    <property type="evidence" value="ECO:0007669"/>
    <property type="project" value="InterPro"/>
</dbReference>
<dbReference type="PROSITE" id="PS00463">
    <property type="entry name" value="ZN2_CY6_FUNGAL_1"/>
    <property type="match status" value="1"/>
</dbReference>
<keyword evidence="2" id="KW-0479">Metal-binding</keyword>
<evidence type="ECO:0000256" key="1">
    <source>
        <dbReference type="ARBA" id="ARBA00004123"/>
    </source>
</evidence>
<dbReference type="PANTHER" id="PTHR47338">
    <property type="entry name" value="ZN(II)2CYS6 TRANSCRIPTION FACTOR (EUROFUNG)-RELATED"/>
    <property type="match status" value="1"/>
</dbReference>
<dbReference type="eggNOG" id="ENOG502SK3B">
    <property type="taxonomic scope" value="Eukaryota"/>
</dbReference>
<gene>
    <name evidence="8" type="ORF">CCM_07976</name>
</gene>
<evidence type="ECO:0000313" key="8">
    <source>
        <dbReference type="EMBL" id="EGX89724.1"/>
    </source>
</evidence>
<dbReference type="AlphaFoldDB" id="G3JPB4"/>
<evidence type="ECO:0000256" key="3">
    <source>
        <dbReference type="ARBA" id="ARBA00023015"/>
    </source>
</evidence>
<evidence type="ECO:0000256" key="6">
    <source>
        <dbReference type="SAM" id="MobiDB-lite"/>
    </source>
</evidence>
<feature type="domain" description="Zn(2)-C6 fungal-type" evidence="7">
    <location>
        <begin position="36"/>
        <end position="65"/>
    </location>
</feature>
<dbReference type="InterPro" id="IPR050815">
    <property type="entry name" value="TF_fung"/>
</dbReference>
<evidence type="ECO:0000256" key="4">
    <source>
        <dbReference type="ARBA" id="ARBA00023163"/>
    </source>
</evidence>
<dbReference type="InterPro" id="IPR001138">
    <property type="entry name" value="Zn2Cys6_DnaBD"/>
</dbReference>
<evidence type="ECO:0000256" key="5">
    <source>
        <dbReference type="ARBA" id="ARBA00023242"/>
    </source>
</evidence>
<organism evidence="8 9">
    <name type="scientific">Cordyceps militaris (strain CM01)</name>
    <name type="common">Caterpillar fungus</name>
    <dbReference type="NCBI Taxonomy" id="983644"/>
    <lineage>
        <taxon>Eukaryota</taxon>
        <taxon>Fungi</taxon>
        <taxon>Dikarya</taxon>
        <taxon>Ascomycota</taxon>
        <taxon>Pezizomycotina</taxon>
        <taxon>Sordariomycetes</taxon>
        <taxon>Hypocreomycetidae</taxon>
        <taxon>Hypocreales</taxon>
        <taxon>Cordycipitaceae</taxon>
        <taxon>Cordyceps</taxon>
    </lineage>
</organism>
<dbReference type="InterPro" id="IPR036864">
    <property type="entry name" value="Zn2-C6_fun-type_DNA-bd_sf"/>
</dbReference>
<evidence type="ECO:0000256" key="2">
    <source>
        <dbReference type="ARBA" id="ARBA00022723"/>
    </source>
</evidence>
<keyword evidence="3" id="KW-0805">Transcription regulation</keyword>
<proteinExistence type="predicted"/>
<feature type="compositionally biased region" description="Polar residues" evidence="6">
    <location>
        <begin position="729"/>
        <end position="746"/>
    </location>
</feature>
<dbReference type="Gene3D" id="4.10.240.10">
    <property type="entry name" value="Zn(2)-C6 fungal-type DNA-binding domain"/>
    <property type="match status" value="1"/>
</dbReference>
<dbReference type="EMBL" id="JH126404">
    <property type="protein sequence ID" value="EGX89724.1"/>
    <property type="molecule type" value="Genomic_DNA"/>
</dbReference>
<dbReference type="KEGG" id="cmt:CCM_07976"/>
<dbReference type="OMA" id="MSARWVS"/>
<evidence type="ECO:0000259" key="7">
    <source>
        <dbReference type="PROSITE" id="PS50048"/>
    </source>
</evidence>
<dbReference type="InParanoid" id="G3JPB4"/>
<dbReference type="GO" id="GO:0008270">
    <property type="term" value="F:zinc ion binding"/>
    <property type="evidence" value="ECO:0007669"/>
    <property type="project" value="InterPro"/>
</dbReference>
<protein>
    <submittedName>
        <fullName evidence="8">C6 transcription factor, putative</fullName>
    </submittedName>
</protein>
<reference evidence="8 9" key="1">
    <citation type="journal article" date="2011" name="Genome Biol.">
        <title>Genome sequence of the insect pathogenic fungus Cordyceps militaris, a valued traditional Chinese medicine.</title>
        <authorList>
            <person name="Zheng P."/>
            <person name="Xia Y."/>
            <person name="Xiao G."/>
            <person name="Xiong C."/>
            <person name="Hu X."/>
            <person name="Zhang S."/>
            <person name="Zheng H."/>
            <person name="Huang Y."/>
            <person name="Zhou Y."/>
            <person name="Wang S."/>
            <person name="Zhao G.P."/>
            <person name="Liu X."/>
            <person name="St Leger R.J."/>
            <person name="Wang C."/>
        </authorList>
    </citation>
    <scope>NUCLEOTIDE SEQUENCE [LARGE SCALE GENOMIC DNA]</scope>
    <source>
        <strain evidence="8 9">CM01</strain>
    </source>
</reference>
<dbReference type="PROSITE" id="PS50048">
    <property type="entry name" value="ZN2_CY6_FUNGAL_2"/>
    <property type="match status" value="1"/>
</dbReference>
<dbReference type="Pfam" id="PF00172">
    <property type="entry name" value="Zn_clus"/>
    <property type="match status" value="1"/>
</dbReference>
<dbReference type="Proteomes" id="UP000001610">
    <property type="component" value="Unassembled WGS sequence"/>
</dbReference>
<comment type="subcellular location">
    <subcellularLocation>
        <location evidence="1">Nucleus</location>
    </subcellularLocation>
</comment>
<keyword evidence="5" id="KW-0539">Nucleus</keyword>
<keyword evidence="4" id="KW-0804">Transcription</keyword>
<dbReference type="GeneID" id="18169986"/>
<dbReference type="SUPFAM" id="SSF57701">
    <property type="entry name" value="Zn2/Cys6 DNA-binding domain"/>
    <property type="match status" value="1"/>
</dbReference>